<organism evidence="1">
    <name type="scientific">marine metagenome</name>
    <dbReference type="NCBI Taxonomy" id="408172"/>
    <lineage>
        <taxon>unclassified sequences</taxon>
        <taxon>metagenomes</taxon>
        <taxon>ecological metagenomes</taxon>
    </lineage>
</organism>
<accession>A0A381SVB9</accession>
<gene>
    <name evidence="1" type="ORF">METZ01_LOCUS60816</name>
</gene>
<proteinExistence type="predicted"/>
<reference evidence="1" key="1">
    <citation type="submission" date="2018-05" db="EMBL/GenBank/DDBJ databases">
        <authorList>
            <person name="Lanie J.A."/>
            <person name="Ng W.-L."/>
            <person name="Kazmierczak K.M."/>
            <person name="Andrzejewski T.M."/>
            <person name="Davidsen T.M."/>
            <person name="Wayne K.J."/>
            <person name="Tettelin H."/>
            <person name="Glass J.I."/>
            <person name="Rusch D."/>
            <person name="Podicherti R."/>
            <person name="Tsui H.-C.T."/>
            <person name="Winkler M.E."/>
        </authorList>
    </citation>
    <scope>NUCLEOTIDE SEQUENCE</scope>
</reference>
<sequence length="45" mass="4694">ASAPDSGAYTTEYAEAAVALLKARGVDTTGQNWRRVEVTLNPGGE</sequence>
<dbReference type="AlphaFoldDB" id="A0A381SVB9"/>
<evidence type="ECO:0000313" key="1">
    <source>
        <dbReference type="EMBL" id="SVA07962.1"/>
    </source>
</evidence>
<protein>
    <submittedName>
        <fullName evidence="1">Uncharacterized protein</fullName>
    </submittedName>
</protein>
<dbReference type="EMBL" id="UINC01003627">
    <property type="protein sequence ID" value="SVA07962.1"/>
    <property type="molecule type" value="Genomic_DNA"/>
</dbReference>
<name>A0A381SVB9_9ZZZZ</name>
<feature type="non-terminal residue" evidence="1">
    <location>
        <position position="1"/>
    </location>
</feature>